<dbReference type="KEGG" id="mhf:MHF_1082"/>
<evidence type="ECO:0000313" key="2">
    <source>
        <dbReference type="Proteomes" id="UP000007952"/>
    </source>
</evidence>
<accession>F6FJH7</accession>
<organism evidence="1 2">
    <name type="scientific">Mycoplasma haemofelis (strain Ohio2)</name>
    <dbReference type="NCBI Taxonomy" id="859194"/>
    <lineage>
        <taxon>Bacteria</taxon>
        <taxon>Bacillati</taxon>
        <taxon>Mycoplasmatota</taxon>
        <taxon>Mollicutes</taxon>
        <taxon>Mycoplasmataceae</taxon>
        <taxon>Mycoplasma</taxon>
    </lineage>
</organism>
<name>F6FJH7_MYCHI</name>
<sequence>MASKSLMLSLGGLGAGGVGVGGLLATKPWESKKVTFSDKYKHAILDTAKDDDIWGRKYTSLKATKPKHPKLIQAYTEATKQPPENEQEAKRLLKEGCKAIYESPFEDSEYKNDFKSYCSKTNLDASPNQTWNSESTDNSSSNKWDTALSSLKSHDINTKGSLVEVLVTLKSSIQSKETFEKANRDSLKGWCEGVKVEIFMGSDSAEFKNQELYCKGS</sequence>
<dbReference type="Proteomes" id="UP000007952">
    <property type="component" value="Chromosome"/>
</dbReference>
<dbReference type="BioCyc" id="MHAE859194:G1GR7-1074-MONOMER"/>
<reference evidence="1 2" key="1">
    <citation type="journal article" date="2011" name="J. Bacteriol.">
        <title>Complete genome sequences of two hemotropic Mycoplasmas, Mycoplasma haemofelis strain Ohio2 and Mycoplasma suis strain Illinois.</title>
        <authorList>
            <person name="Messick J.B."/>
            <person name="Santos A.P."/>
            <person name="Guimaraes A.M."/>
        </authorList>
    </citation>
    <scope>NUCLEOTIDE SEQUENCE [LARGE SCALE GENOMIC DNA]</scope>
    <source>
        <strain evidence="1 2">Ohio2</strain>
    </source>
</reference>
<proteinExistence type="predicted"/>
<dbReference type="HOGENOM" id="CLU_096783_0_0_14"/>
<dbReference type="STRING" id="859194.MHF_1082"/>
<dbReference type="AlphaFoldDB" id="F6FJH7"/>
<evidence type="ECO:0000313" key="1">
    <source>
        <dbReference type="EMBL" id="AEG73332.1"/>
    </source>
</evidence>
<dbReference type="EMBL" id="CP002808">
    <property type="protein sequence ID" value="AEG73332.1"/>
    <property type="molecule type" value="Genomic_DNA"/>
</dbReference>
<protein>
    <submittedName>
        <fullName evidence="1">Uncharacterized protein</fullName>
    </submittedName>
</protein>
<gene>
    <name evidence="1" type="ordered locus">MHF_1082</name>
</gene>
<reference key="2">
    <citation type="submission" date="2011-05" db="EMBL/GenBank/DDBJ databases">
        <title>The Genome of Mycoplasma haemofelis Strain Ohio2, a pathogenic hemoplasma of the cat.</title>
        <authorList>
            <person name="Santos A.P."/>
            <person name="Guimaraes A.M.S."/>
            <person name="SanMiguel P.J."/>
            <person name="Martin S.W."/>
            <person name="Messick J.B."/>
        </authorList>
    </citation>
    <scope>NUCLEOTIDE SEQUENCE</scope>
    <source>
        <strain>Ohio2</strain>
    </source>
</reference>